<gene>
    <name evidence="2" type="ORF">ACFFGA_05715</name>
</gene>
<comment type="caution">
    <text evidence="2">The sequence shown here is derived from an EMBL/GenBank/DDBJ whole genome shotgun (WGS) entry which is preliminary data.</text>
</comment>
<proteinExistence type="predicted"/>
<dbReference type="Proteomes" id="UP001589832">
    <property type="component" value="Unassembled WGS sequence"/>
</dbReference>
<keyword evidence="3" id="KW-1185">Reference proteome</keyword>
<feature type="chain" id="PRO_5047380784" evidence="1">
    <location>
        <begin position="20"/>
        <end position="559"/>
    </location>
</feature>
<dbReference type="RefSeq" id="WP_386060972.1">
    <property type="nucleotide sequence ID" value="NZ_JBHLTQ010000002.1"/>
</dbReference>
<feature type="signal peptide" evidence="1">
    <location>
        <begin position="1"/>
        <end position="19"/>
    </location>
</feature>
<dbReference type="Pfam" id="PF19494">
    <property type="entry name" value="DUF6029"/>
    <property type="match status" value="1"/>
</dbReference>
<evidence type="ECO:0000313" key="2">
    <source>
        <dbReference type="EMBL" id="MFC0604041.1"/>
    </source>
</evidence>
<sequence length="559" mass="63301">MKKLILLLFFYSSLNSVSAQSLDGLRVGLESNMAWYNDDKKTGPFFDSENQDGDKHLRFNTYLKLDYNFLKNFTATAQVESYEPLALLNYSPNFEGTNLGIYSLNYRNSKLEINAGHFYEQFGSGLILRNWEDRQLGINNALLGGRLKYRPLDFLSLTGLYGKQRFGFETSDGEIFGFNTEIDLSTILKSENSSYSIGLSYVGRKEATKIEDPNFDELTNAFSGRFDFYKNNFYANAEYVYKSEDVTVIAGQLLNDFVNPGNALSINTGFSTKGFGIDATFRRLENMGFFSEREKTGNVYLENNINFTPALTKQHDYLLTNIFVYQAQSQVIFADPQLMEAGEIGGQLDLYYNIKKGSALGGEYGTKLAFNASYWAGLKGDFDYGNLSYDVDYLGFGSKYFSDLSLEIRKKWSKKWSSIFYFVNQYYNQKTIEDNFSGEQIQSNILVLETTNKLGKGKSVRLVAQKLWSNSENHDWVGGTFEFNFSPRLSLYVNDIYNSGLDSSTKETHYFNFGGSFNKGTTRLSLNYGRQRAGLVCVGGVCRFVPEATGLSASLLMSF</sequence>
<dbReference type="InterPro" id="IPR046070">
    <property type="entry name" value="DUF6029"/>
</dbReference>
<keyword evidence="1" id="KW-0732">Signal</keyword>
<reference evidence="2 3" key="1">
    <citation type="submission" date="2024-09" db="EMBL/GenBank/DDBJ databases">
        <authorList>
            <person name="Sun Q."/>
            <person name="Mori K."/>
        </authorList>
    </citation>
    <scope>NUCLEOTIDE SEQUENCE [LARGE SCALE GENOMIC DNA]</scope>
    <source>
        <strain evidence="2 3">NCAIM B.02481</strain>
    </source>
</reference>
<name>A0ABV6Q719_9FLAO</name>
<accession>A0ABV6Q719</accession>
<organism evidence="2 3">
    <name type="scientific">Winogradskyella pulchriflava</name>
    <dbReference type="NCBI Taxonomy" id="1110688"/>
    <lineage>
        <taxon>Bacteria</taxon>
        <taxon>Pseudomonadati</taxon>
        <taxon>Bacteroidota</taxon>
        <taxon>Flavobacteriia</taxon>
        <taxon>Flavobacteriales</taxon>
        <taxon>Flavobacteriaceae</taxon>
        <taxon>Winogradskyella</taxon>
    </lineage>
</organism>
<evidence type="ECO:0000313" key="3">
    <source>
        <dbReference type="Proteomes" id="UP001589832"/>
    </source>
</evidence>
<dbReference type="EMBL" id="JBHLTQ010000002">
    <property type="protein sequence ID" value="MFC0604041.1"/>
    <property type="molecule type" value="Genomic_DNA"/>
</dbReference>
<evidence type="ECO:0000256" key="1">
    <source>
        <dbReference type="SAM" id="SignalP"/>
    </source>
</evidence>
<protein>
    <submittedName>
        <fullName evidence="2">DUF6029 family protein</fullName>
    </submittedName>
</protein>